<dbReference type="PANTHER" id="PTHR10668">
    <property type="entry name" value="PHYTOENE DEHYDROGENASE"/>
    <property type="match status" value="1"/>
</dbReference>
<dbReference type="Gene3D" id="3.50.50.60">
    <property type="entry name" value="FAD/NAD(P)-binding domain"/>
    <property type="match status" value="2"/>
</dbReference>
<name>A0A381Z072_9ZZZZ</name>
<protein>
    <recommendedName>
        <fullName evidence="2">Amine oxidase domain-containing protein</fullName>
    </recommendedName>
</protein>
<accession>A0A381Z072</accession>
<proteinExistence type="predicted"/>
<feature type="non-terminal residue" evidence="1">
    <location>
        <position position="1"/>
    </location>
</feature>
<dbReference type="Pfam" id="PF13450">
    <property type="entry name" value="NAD_binding_8"/>
    <property type="match status" value="1"/>
</dbReference>
<organism evidence="1">
    <name type="scientific">marine metagenome</name>
    <dbReference type="NCBI Taxonomy" id="408172"/>
    <lineage>
        <taxon>unclassified sequences</taxon>
        <taxon>metagenomes</taxon>
        <taxon>ecological metagenomes</taxon>
    </lineage>
</organism>
<gene>
    <name evidence="1" type="ORF">METZ01_LOCUS135550</name>
</gene>
<sequence length="569" mass="61859">VTDAKNNNTRRDFLKIAAVAGGVAFASAKTRPLYAQTAAATGGTFDYIVAGAGHNGLICAAYLAKAGFDVVVLEAKDIVGGNTTSEHMTGTSMVHEPCCNTPGGLYGSPVYRELDLDEWGVQFANLSTLNGMVRLSQFFDGEILPMWLDPEQTADEIARFSRRDSQTYLKLMGELRSGPDVGSYRQTPIGYGPTPQEICAGHPKGATWMRLMRARCVDVVKEYYEDEHVRAWVLDYARGRQPVDDIGTGFGVGDMYGRQRRGNNTVIGGLGALPESLERLLASYNCPVITKKYVVELILEQGKAVGVVAADGDVFRARRGVVSSAHVQQLLTMTPKGSLPEIFSDNLKQWQPDILSMFSIMLDVKEAPLFNVHGDWRPGCGNTINTFESQLRTLADCRIGVVTRGGVGSKCIVQSLEDPTRCPGGGHTVRILTHYPYNLADGGAANWDEIKYDVANQILDDWRQFAKNLDEENILARYVQSPLDIAGRNINNVGGSCHGGSNYLAQSGEMRPVFGWASHRMPVEGLYLTGAGSHPGGSCHGLPGRNAAWVILDDEGKSVPHVLTQLMQT</sequence>
<evidence type="ECO:0000313" key="1">
    <source>
        <dbReference type="EMBL" id="SVA82696.1"/>
    </source>
</evidence>
<dbReference type="PROSITE" id="PS51318">
    <property type="entry name" value="TAT"/>
    <property type="match status" value="1"/>
</dbReference>
<dbReference type="InterPro" id="IPR006311">
    <property type="entry name" value="TAT_signal"/>
</dbReference>
<dbReference type="EMBL" id="UINC01019521">
    <property type="protein sequence ID" value="SVA82696.1"/>
    <property type="molecule type" value="Genomic_DNA"/>
</dbReference>
<dbReference type="PANTHER" id="PTHR10668:SF103">
    <property type="entry name" value="PYRIDINE NUCLEOTIDE-DISULFIDE OXIDOREDUCTASE DOMAIN-CONTAINING PROTEIN 2"/>
    <property type="match status" value="1"/>
</dbReference>
<evidence type="ECO:0008006" key="2">
    <source>
        <dbReference type="Google" id="ProtNLM"/>
    </source>
</evidence>
<dbReference type="AlphaFoldDB" id="A0A381Z072"/>
<dbReference type="SUPFAM" id="SSF51905">
    <property type="entry name" value="FAD/NAD(P)-binding domain"/>
    <property type="match status" value="1"/>
</dbReference>
<dbReference type="InterPro" id="IPR036188">
    <property type="entry name" value="FAD/NAD-bd_sf"/>
</dbReference>
<reference evidence="1" key="1">
    <citation type="submission" date="2018-05" db="EMBL/GenBank/DDBJ databases">
        <authorList>
            <person name="Lanie J.A."/>
            <person name="Ng W.-L."/>
            <person name="Kazmierczak K.M."/>
            <person name="Andrzejewski T.M."/>
            <person name="Davidsen T.M."/>
            <person name="Wayne K.J."/>
            <person name="Tettelin H."/>
            <person name="Glass J.I."/>
            <person name="Rusch D."/>
            <person name="Podicherti R."/>
            <person name="Tsui H.-C.T."/>
            <person name="Winkler M.E."/>
        </authorList>
    </citation>
    <scope>NUCLEOTIDE SEQUENCE</scope>
</reference>